<dbReference type="OrthoDB" id="737278at2759"/>
<gene>
    <name evidence="13" type="primary">LOC111014000</name>
</gene>
<keyword evidence="5" id="KW-0805">Transcription regulation</keyword>
<dbReference type="InterPro" id="IPR036093">
    <property type="entry name" value="NAC_dom_sf"/>
</dbReference>
<evidence type="ECO:0000313" key="13">
    <source>
        <dbReference type="RefSeq" id="XP_022144282.1"/>
    </source>
</evidence>
<sequence>MANCTHRDLWPVGFRFHPTDDELINHYLKNKMLGKESLVQYIPQVDICKYDPWELPSLSNGDTGEQQWFFFSAQDFKYSNGRRSNRTTGTGYWKSTGKDRKIMAPGTKTLIGTKKTLVFHRGRVLNGIRTNWVIHEYHLHSDANFTNLRSFVICRLKRKSDENDVLICNEAESNGIVNSTFKNVQSTMDEIQEILGNGESLFQPDLQVLDYDFPDLQSPLFSDPEPTSMDFQATNSYGTHVNGASDEDIDTEEFVNSILVDDENCFHEGTPNSSINDFNYEELLHLVSHQGFSGDTGMNSAFDWQNDHASRSLLGEHTRSRVQTQSMPMIRKSRRSPLTSKILKYGGEKVVSSPRPREDTLQINCIFSYHGDDSDKERTTLRPQGPKSHKVVAQLERETQLRVVSSHDKAKPVPKRIKVVKPVKTSNKDSIEDQKSEVENSLANRIKSTGRGCLESRVKCSSSILTTKCIHHKSSPASAYVARACIGFILFIMVARQALLYGNW</sequence>
<dbReference type="GO" id="GO:0005634">
    <property type="term" value="C:nucleus"/>
    <property type="evidence" value="ECO:0007669"/>
    <property type="project" value="UniProtKB-SubCell"/>
</dbReference>
<protein>
    <submittedName>
        <fullName evidence="13">NAC domain-containing protein 101-like</fullName>
    </submittedName>
</protein>
<dbReference type="InterPro" id="IPR003441">
    <property type="entry name" value="NAC-dom"/>
</dbReference>
<organism evidence="12 13">
    <name type="scientific">Momordica charantia</name>
    <name type="common">Bitter gourd</name>
    <name type="synonym">Balsam pear</name>
    <dbReference type="NCBI Taxonomy" id="3673"/>
    <lineage>
        <taxon>Eukaryota</taxon>
        <taxon>Viridiplantae</taxon>
        <taxon>Streptophyta</taxon>
        <taxon>Embryophyta</taxon>
        <taxon>Tracheophyta</taxon>
        <taxon>Spermatophyta</taxon>
        <taxon>Magnoliopsida</taxon>
        <taxon>eudicotyledons</taxon>
        <taxon>Gunneridae</taxon>
        <taxon>Pentapetalae</taxon>
        <taxon>rosids</taxon>
        <taxon>fabids</taxon>
        <taxon>Cucurbitales</taxon>
        <taxon>Cucurbitaceae</taxon>
        <taxon>Momordiceae</taxon>
        <taxon>Momordica</taxon>
    </lineage>
</organism>
<dbReference type="PANTHER" id="PTHR31744:SF216">
    <property type="entry name" value="NAC TRANSCRIPTION FACTOR"/>
    <property type="match status" value="1"/>
</dbReference>
<evidence type="ECO:0000256" key="9">
    <source>
        <dbReference type="ARBA" id="ARBA00023163"/>
    </source>
</evidence>
<comment type="subcellular location">
    <subcellularLocation>
        <location evidence="2">Membrane</location>
        <topology evidence="2">Single-pass membrane protein</topology>
    </subcellularLocation>
    <subcellularLocation>
        <location evidence="1">Nucleus</location>
    </subcellularLocation>
</comment>
<evidence type="ECO:0000256" key="2">
    <source>
        <dbReference type="ARBA" id="ARBA00004167"/>
    </source>
</evidence>
<evidence type="ECO:0000256" key="6">
    <source>
        <dbReference type="ARBA" id="ARBA00023125"/>
    </source>
</evidence>
<evidence type="ECO:0000256" key="5">
    <source>
        <dbReference type="ARBA" id="ARBA00023015"/>
    </source>
</evidence>
<evidence type="ECO:0000256" key="7">
    <source>
        <dbReference type="ARBA" id="ARBA00023136"/>
    </source>
</evidence>
<keyword evidence="12" id="KW-1185">Reference proteome</keyword>
<evidence type="ECO:0000256" key="4">
    <source>
        <dbReference type="ARBA" id="ARBA00022989"/>
    </source>
</evidence>
<keyword evidence="9" id="KW-0804">Transcription</keyword>
<proteinExistence type="predicted"/>
<dbReference type="KEGG" id="mcha:111014000"/>
<reference evidence="13" key="1">
    <citation type="submission" date="2025-08" db="UniProtKB">
        <authorList>
            <consortium name="RefSeq"/>
        </authorList>
    </citation>
    <scope>IDENTIFICATION</scope>
    <source>
        <strain evidence="13">OHB3-1</strain>
    </source>
</reference>
<keyword evidence="7" id="KW-0472">Membrane</keyword>
<evidence type="ECO:0000256" key="1">
    <source>
        <dbReference type="ARBA" id="ARBA00004123"/>
    </source>
</evidence>
<dbReference type="Proteomes" id="UP000504603">
    <property type="component" value="Unplaced"/>
</dbReference>
<feature type="domain" description="NAC" evidence="11">
    <location>
        <begin position="10"/>
        <end position="159"/>
    </location>
</feature>
<evidence type="ECO:0000259" key="11">
    <source>
        <dbReference type="PROSITE" id="PS51005"/>
    </source>
</evidence>
<dbReference type="GO" id="GO:0000976">
    <property type="term" value="F:transcription cis-regulatory region binding"/>
    <property type="evidence" value="ECO:0007669"/>
    <property type="project" value="UniProtKB-ARBA"/>
</dbReference>
<dbReference type="PANTHER" id="PTHR31744">
    <property type="entry name" value="PROTEIN CUP-SHAPED COTYLEDON 2-RELATED"/>
    <property type="match status" value="1"/>
</dbReference>
<dbReference type="RefSeq" id="XP_022144282.1">
    <property type="nucleotide sequence ID" value="XM_022288590.1"/>
</dbReference>
<evidence type="ECO:0000313" key="12">
    <source>
        <dbReference type="Proteomes" id="UP000504603"/>
    </source>
</evidence>
<name>A0A6J1CT89_MOMCH</name>
<dbReference type="GeneID" id="111014000"/>
<dbReference type="GO" id="GO:0006355">
    <property type="term" value="P:regulation of DNA-templated transcription"/>
    <property type="evidence" value="ECO:0007669"/>
    <property type="project" value="InterPro"/>
</dbReference>
<evidence type="ECO:0000256" key="8">
    <source>
        <dbReference type="ARBA" id="ARBA00023159"/>
    </source>
</evidence>
<keyword evidence="6" id="KW-0238">DNA-binding</keyword>
<evidence type="ECO:0000256" key="10">
    <source>
        <dbReference type="ARBA" id="ARBA00023242"/>
    </source>
</evidence>
<keyword evidence="8" id="KW-0010">Activator</keyword>
<dbReference type="SUPFAM" id="SSF101941">
    <property type="entry name" value="NAC domain"/>
    <property type="match status" value="1"/>
</dbReference>
<keyword evidence="4" id="KW-1133">Transmembrane helix</keyword>
<dbReference type="PROSITE" id="PS51005">
    <property type="entry name" value="NAC"/>
    <property type="match status" value="1"/>
</dbReference>
<accession>A0A6J1CT89</accession>
<keyword evidence="10" id="KW-0539">Nucleus</keyword>
<dbReference type="AlphaFoldDB" id="A0A6J1CT89"/>
<dbReference type="GO" id="GO:0016020">
    <property type="term" value="C:membrane"/>
    <property type="evidence" value="ECO:0007669"/>
    <property type="project" value="UniProtKB-SubCell"/>
</dbReference>
<keyword evidence="3" id="KW-0812">Transmembrane</keyword>
<evidence type="ECO:0000256" key="3">
    <source>
        <dbReference type="ARBA" id="ARBA00022692"/>
    </source>
</evidence>
<dbReference type="Pfam" id="PF02365">
    <property type="entry name" value="NAM"/>
    <property type="match status" value="1"/>
</dbReference>
<dbReference type="Gene3D" id="2.170.150.80">
    <property type="entry name" value="NAC domain"/>
    <property type="match status" value="1"/>
</dbReference>